<dbReference type="SUPFAM" id="SSF102215">
    <property type="entry name" value="Creatininase"/>
    <property type="match status" value="1"/>
</dbReference>
<dbReference type="EMBL" id="UINC01155265">
    <property type="protein sequence ID" value="SVD51018.1"/>
    <property type="molecule type" value="Genomic_DNA"/>
</dbReference>
<proteinExistence type="predicted"/>
<name>A0A382VYR7_9ZZZZ</name>
<evidence type="ECO:0000313" key="1">
    <source>
        <dbReference type="EMBL" id="SVD51018.1"/>
    </source>
</evidence>
<dbReference type="AlphaFoldDB" id="A0A382VYR7"/>
<sequence>NTEGVVGDASAATAELGTRDVDSMTQGFCKLIKEIQGTNPPSVN</sequence>
<gene>
    <name evidence="1" type="ORF">METZ01_LOCUS403872</name>
</gene>
<feature type="non-terminal residue" evidence="1">
    <location>
        <position position="1"/>
    </location>
</feature>
<dbReference type="InterPro" id="IPR024087">
    <property type="entry name" value="Creatininase-like_sf"/>
</dbReference>
<reference evidence="1" key="1">
    <citation type="submission" date="2018-05" db="EMBL/GenBank/DDBJ databases">
        <authorList>
            <person name="Lanie J.A."/>
            <person name="Ng W.-L."/>
            <person name="Kazmierczak K.M."/>
            <person name="Andrzejewski T.M."/>
            <person name="Davidsen T.M."/>
            <person name="Wayne K.J."/>
            <person name="Tettelin H."/>
            <person name="Glass J.I."/>
            <person name="Rusch D."/>
            <person name="Podicherti R."/>
            <person name="Tsui H.-C.T."/>
            <person name="Winkler M.E."/>
        </authorList>
    </citation>
    <scope>NUCLEOTIDE SEQUENCE</scope>
</reference>
<accession>A0A382VYR7</accession>
<protein>
    <submittedName>
        <fullName evidence="1">Uncharacterized protein</fullName>
    </submittedName>
</protein>
<organism evidence="1">
    <name type="scientific">marine metagenome</name>
    <dbReference type="NCBI Taxonomy" id="408172"/>
    <lineage>
        <taxon>unclassified sequences</taxon>
        <taxon>metagenomes</taxon>
        <taxon>ecological metagenomes</taxon>
    </lineage>
</organism>